<accession>A0A178IES9</accession>
<dbReference type="STRING" id="1184151.AW736_21920"/>
<dbReference type="Gene3D" id="2.60.120.260">
    <property type="entry name" value="Galactose-binding domain-like"/>
    <property type="match status" value="1"/>
</dbReference>
<evidence type="ECO:0000313" key="1">
    <source>
        <dbReference type="EMBL" id="OAM87579.1"/>
    </source>
</evidence>
<evidence type="ECO:0008006" key="3">
    <source>
        <dbReference type="Google" id="ProtNLM"/>
    </source>
</evidence>
<sequence>MSFTPGQSNPAPLQCFRFNIEPGRHASFDGYGDFAYIAAANGPLELAIDDNTNFFPWDIALALEYNKLPVASGSRYYFRRIAVRNSGAEPLTGILYTGFVTINDHRLHETVKQDVQLASQASTAVEGTLELADEVWQLLVPGVEGRREVWLAAEKTDDDPAPVIAYWRANSYDNVKTPSREIGLALDGITRLPFSDQIDVSCAAASAGRCRIRYWVVTYVAAGLSEPIVGNAAQNEALILPAMNSDASANGDGIFIYGDKVKSGGTYQLFDRNPSSEVKFNNNGGVAVDFGEAKTITRVILKSMVAVSGTNTNANSEAPATVQIYKSADGVVWEMIDSGESIRAVVNGQPVYSKFFGVGFVQARWLKFVFTGVYHEERIIFSGRTTQKVKAHIAAPSLSEIEIYGPAG</sequence>
<dbReference type="AlphaFoldDB" id="A0A178IES9"/>
<dbReference type="InterPro" id="IPR008979">
    <property type="entry name" value="Galactose-bd-like_sf"/>
</dbReference>
<proteinExistence type="predicted"/>
<keyword evidence="2" id="KW-1185">Reference proteome</keyword>
<dbReference type="EMBL" id="LRRQ01000167">
    <property type="protein sequence ID" value="OAM87579.1"/>
    <property type="molecule type" value="Genomic_DNA"/>
</dbReference>
<dbReference type="RefSeq" id="WP_068772448.1">
    <property type="nucleotide sequence ID" value="NZ_CP109796.1"/>
</dbReference>
<comment type="caution">
    <text evidence="1">The sequence shown here is derived from an EMBL/GenBank/DDBJ whole genome shotgun (WGS) entry which is preliminary data.</text>
</comment>
<evidence type="ECO:0000313" key="2">
    <source>
        <dbReference type="Proteomes" id="UP000078486"/>
    </source>
</evidence>
<organism evidence="1 2">
    <name type="scientific">Termitidicoccus mucosus</name>
    <dbReference type="NCBI Taxonomy" id="1184151"/>
    <lineage>
        <taxon>Bacteria</taxon>
        <taxon>Pseudomonadati</taxon>
        <taxon>Verrucomicrobiota</taxon>
        <taxon>Opitutia</taxon>
        <taxon>Opitutales</taxon>
        <taxon>Opitutaceae</taxon>
        <taxon>Termitidicoccus</taxon>
    </lineage>
</organism>
<protein>
    <recommendedName>
        <fullName evidence="3">F5/8 type C domain-containing protein</fullName>
    </recommendedName>
</protein>
<dbReference type="Proteomes" id="UP000078486">
    <property type="component" value="Unassembled WGS sequence"/>
</dbReference>
<dbReference type="SUPFAM" id="SSF49785">
    <property type="entry name" value="Galactose-binding domain-like"/>
    <property type="match status" value="1"/>
</dbReference>
<reference evidence="1 2" key="1">
    <citation type="submission" date="2016-01" db="EMBL/GenBank/DDBJ databases">
        <title>High potential of lignocellulose degradation of a new Verrucomicrobia species.</title>
        <authorList>
            <person name="Wang Y."/>
            <person name="Shi Y."/>
            <person name="Qiu Z."/>
            <person name="Liu S."/>
            <person name="Yang H."/>
        </authorList>
    </citation>
    <scope>NUCLEOTIDE SEQUENCE [LARGE SCALE GENOMIC DNA]</scope>
    <source>
        <strain evidence="1 2">TSB47</strain>
    </source>
</reference>
<gene>
    <name evidence="1" type="ORF">AW736_21920</name>
</gene>
<name>A0A178IES9_9BACT</name>